<evidence type="ECO:0000313" key="3">
    <source>
        <dbReference type="Proteomes" id="UP001143474"/>
    </source>
</evidence>
<protein>
    <submittedName>
        <fullName evidence="2">Uncharacterized protein</fullName>
    </submittedName>
</protein>
<evidence type="ECO:0000313" key="2">
    <source>
        <dbReference type="EMBL" id="GLK07262.1"/>
    </source>
</evidence>
<gene>
    <name evidence="2" type="ORF">GCM10017600_06670</name>
</gene>
<organism evidence="2 3">
    <name type="scientific">Streptosporangium carneum</name>
    <dbReference type="NCBI Taxonomy" id="47481"/>
    <lineage>
        <taxon>Bacteria</taxon>
        <taxon>Bacillati</taxon>
        <taxon>Actinomycetota</taxon>
        <taxon>Actinomycetes</taxon>
        <taxon>Streptosporangiales</taxon>
        <taxon>Streptosporangiaceae</taxon>
        <taxon>Streptosporangium</taxon>
    </lineage>
</organism>
<reference evidence="2" key="1">
    <citation type="journal article" date="2014" name="Int. J. Syst. Evol. Microbiol.">
        <title>Complete genome sequence of Corynebacterium casei LMG S-19264T (=DSM 44701T), isolated from a smear-ripened cheese.</title>
        <authorList>
            <consortium name="US DOE Joint Genome Institute (JGI-PGF)"/>
            <person name="Walter F."/>
            <person name="Albersmeier A."/>
            <person name="Kalinowski J."/>
            <person name="Ruckert C."/>
        </authorList>
    </citation>
    <scope>NUCLEOTIDE SEQUENCE</scope>
    <source>
        <strain evidence="2">VKM Ac-2007</strain>
    </source>
</reference>
<accession>A0A9W6HVV9</accession>
<dbReference type="RefSeq" id="WP_271215815.1">
    <property type="nucleotide sequence ID" value="NZ_BAAAVD010000006.1"/>
</dbReference>
<proteinExistence type="predicted"/>
<dbReference type="Proteomes" id="UP001143474">
    <property type="component" value="Unassembled WGS sequence"/>
</dbReference>
<feature type="region of interest" description="Disordered" evidence="1">
    <location>
        <begin position="71"/>
        <end position="92"/>
    </location>
</feature>
<sequence length="148" mass="16212">MTTPPPEVHVLDDPLEMANNLVAAVGRLAAHTARDPMQAAIHGLASRAVAAAEQAERLATVSIARDLRRLTDHLTGSTAERTADQPTEEPDTLTEAVLREARRHSTGYLRDTYARSTEFGHPWLFLKNAIEIVLTERGEPIPTTPEES</sequence>
<keyword evidence="3" id="KW-1185">Reference proteome</keyword>
<dbReference type="EMBL" id="BSEV01000001">
    <property type="protein sequence ID" value="GLK07262.1"/>
    <property type="molecule type" value="Genomic_DNA"/>
</dbReference>
<dbReference type="AlphaFoldDB" id="A0A9W6HVV9"/>
<comment type="caution">
    <text evidence="2">The sequence shown here is derived from an EMBL/GenBank/DDBJ whole genome shotgun (WGS) entry which is preliminary data.</text>
</comment>
<name>A0A9W6HVV9_9ACTN</name>
<reference evidence="2" key="2">
    <citation type="submission" date="2023-01" db="EMBL/GenBank/DDBJ databases">
        <authorList>
            <person name="Sun Q."/>
            <person name="Evtushenko L."/>
        </authorList>
    </citation>
    <scope>NUCLEOTIDE SEQUENCE</scope>
    <source>
        <strain evidence="2">VKM Ac-2007</strain>
    </source>
</reference>
<evidence type="ECO:0000256" key="1">
    <source>
        <dbReference type="SAM" id="MobiDB-lite"/>
    </source>
</evidence>